<evidence type="ECO:0000256" key="2">
    <source>
        <dbReference type="ARBA" id="ARBA00022448"/>
    </source>
</evidence>
<dbReference type="InterPro" id="IPR011055">
    <property type="entry name" value="Dup_hybrid_motif"/>
</dbReference>
<dbReference type="GO" id="GO:0009401">
    <property type="term" value="P:phosphoenolpyruvate-dependent sugar phosphotransferase system"/>
    <property type="evidence" value="ECO:0007669"/>
    <property type="project" value="UniProtKB-KW"/>
</dbReference>
<keyword evidence="7 13" id="KW-0812">Transmembrane</keyword>
<dbReference type="InterPro" id="IPR001996">
    <property type="entry name" value="PTS_IIB_1"/>
</dbReference>
<feature type="transmembrane region" description="Helical" evidence="13">
    <location>
        <begin position="496"/>
        <end position="519"/>
    </location>
</feature>
<evidence type="ECO:0000256" key="12">
    <source>
        <dbReference type="SAM" id="MobiDB-lite"/>
    </source>
</evidence>
<dbReference type="PROSITE" id="PS51093">
    <property type="entry name" value="PTS_EIIA_TYPE_1"/>
    <property type="match status" value="1"/>
</dbReference>
<feature type="transmembrane region" description="Helical" evidence="13">
    <location>
        <begin position="442"/>
        <end position="464"/>
    </location>
</feature>
<gene>
    <name evidence="17" type="ORF">Tam10B_0560</name>
</gene>
<dbReference type="InterPro" id="IPR013013">
    <property type="entry name" value="PTS_EIIC_1"/>
</dbReference>
<feature type="transmembrane region" description="Helical" evidence="13">
    <location>
        <begin position="333"/>
        <end position="356"/>
    </location>
</feature>
<feature type="transmembrane region" description="Helical" evidence="13">
    <location>
        <begin position="156"/>
        <end position="176"/>
    </location>
</feature>
<feature type="transmembrane region" description="Helical" evidence="13">
    <location>
        <begin position="188"/>
        <end position="209"/>
    </location>
</feature>
<keyword evidence="4" id="KW-0762">Sugar transport</keyword>
<evidence type="ECO:0000256" key="10">
    <source>
        <dbReference type="ARBA" id="ARBA00023136"/>
    </source>
</evidence>
<dbReference type="NCBIfam" id="TIGR00830">
    <property type="entry name" value="PTBA"/>
    <property type="match status" value="1"/>
</dbReference>
<dbReference type="RefSeq" id="WP_093959795.1">
    <property type="nucleotide sequence ID" value="NZ_NEWD01000005.1"/>
</dbReference>
<evidence type="ECO:0000256" key="6">
    <source>
        <dbReference type="ARBA" id="ARBA00022683"/>
    </source>
</evidence>
<feature type="active site" description="Phosphocysteine intermediate; for EIIB activity" evidence="11">
    <location>
        <position position="27"/>
    </location>
</feature>
<protein>
    <submittedName>
        <fullName evidence="17">PTS mannose transporter subunit IIABC</fullName>
    </submittedName>
</protein>
<dbReference type="EMBL" id="NEWD01000005">
    <property type="protein sequence ID" value="OXN01162.1"/>
    <property type="molecule type" value="Genomic_DNA"/>
</dbReference>
<feature type="transmembrane region" description="Helical" evidence="13">
    <location>
        <begin position="302"/>
        <end position="327"/>
    </location>
</feature>
<feature type="transmembrane region" description="Helical" evidence="13">
    <location>
        <begin position="387"/>
        <end position="404"/>
    </location>
</feature>
<dbReference type="InterPro" id="IPR036878">
    <property type="entry name" value="Glu_permease_IIB"/>
</dbReference>
<feature type="transmembrane region" description="Helical" evidence="13">
    <location>
        <begin position="416"/>
        <end position="436"/>
    </location>
</feature>
<evidence type="ECO:0000256" key="11">
    <source>
        <dbReference type="PROSITE-ProRule" id="PRU00421"/>
    </source>
</evidence>
<dbReference type="OrthoDB" id="9797715at2"/>
<dbReference type="GO" id="GO:0008982">
    <property type="term" value="F:protein-N(PI)-phosphohistidine-sugar phosphotransferase activity"/>
    <property type="evidence" value="ECO:0007669"/>
    <property type="project" value="InterPro"/>
</dbReference>
<dbReference type="PROSITE" id="PS51103">
    <property type="entry name" value="PTS_EIIC_TYPE_1"/>
    <property type="match status" value="1"/>
</dbReference>
<dbReference type="AlphaFoldDB" id="A0A229VZY9"/>
<feature type="transmembrane region" description="Helical" evidence="13">
    <location>
        <begin position="471"/>
        <end position="490"/>
    </location>
</feature>
<keyword evidence="5" id="KW-0808">Transferase</keyword>
<dbReference type="CDD" id="cd00212">
    <property type="entry name" value="PTS_IIB_glc"/>
    <property type="match status" value="1"/>
</dbReference>
<feature type="domain" description="PTS EIIA type-1" evidence="14">
    <location>
        <begin position="626"/>
        <end position="737"/>
    </location>
</feature>
<evidence type="ECO:0000256" key="1">
    <source>
        <dbReference type="ARBA" id="ARBA00004651"/>
    </source>
</evidence>
<sequence>MASERDTARAIIAAIGGAGNVRGLTHCATRLRFELVDASRVDQAAIDANPAVLAGFPRQGDRYQVVIGGDVEDVYHAVMALPGMADESDGVPVADRSPLGGMDVGSAATESTTVTTNANVADASLADTPIPTALRERGTRWLAWFFEYLSDSFRPIIGVLLGASIVIAIVNLVAAFGVRTADVGSPGWMFVTAMWKGVFYFLPIIVAYNASRKLKVDPWLGAMIMAAFMTPQYTGLMDLPVASCSVNATLGSRSCTVPVFGLPMLVSDYSGNVFVPLLMVLALAGLYHGLRRVVPANMRMVFMPFLCMAVITPLTGFVIGPFGVWLSNGICTALAWLSVHAPFAFAVLLPLIYPFLVPVGLHWPLNALMLMNVQLLGYDFIQGPMAVWNFACFGSTAGVLIVSLRERNAAMRATASGALAAGLLGGLTEPSLYGIHLRYRLVYRRMLAGCAAGGVVIGVLGLMFPSVTPSGAVVHVVTASAFAFTSLLTIPLFDPMWVYVVAIGVGFLVPMLLIVALDYRTPEERERMRARGAAGVSSVGRDDDGRDDHRDDGRDAVAHNDDAVADPGRIVEPADNIEPADDVESADSAGTPESESAVTLNSPDDDVTCIGAPVPGHTIALDDVNDPVFASRALGEGVGIMPAGEPAEGTETTVVAPVSGTLKTVAKTGHAFGIKTDDGIEVLVHIGIGTVRMNGTGFAMAVSKGEQVSAGDVLATVDFGRIVKAGCSAVTVMTVANSSRMTTVSPVLDAMLSAGETAIRVER</sequence>
<dbReference type="Pfam" id="PF00367">
    <property type="entry name" value="PTS_EIIB"/>
    <property type="match status" value="1"/>
</dbReference>
<evidence type="ECO:0000256" key="5">
    <source>
        <dbReference type="ARBA" id="ARBA00022679"/>
    </source>
</evidence>
<evidence type="ECO:0000313" key="17">
    <source>
        <dbReference type="EMBL" id="OXN01162.1"/>
    </source>
</evidence>
<evidence type="ECO:0000259" key="16">
    <source>
        <dbReference type="PROSITE" id="PS51103"/>
    </source>
</evidence>
<evidence type="ECO:0000259" key="15">
    <source>
        <dbReference type="PROSITE" id="PS51098"/>
    </source>
</evidence>
<dbReference type="Proteomes" id="UP000215433">
    <property type="component" value="Unassembled WGS sequence"/>
</dbReference>
<feature type="transmembrane region" description="Helical" evidence="13">
    <location>
        <begin position="273"/>
        <end position="290"/>
    </location>
</feature>
<dbReference type="SUPFAM" id="SSF51261">
    <property type="entry name" value="Duplicated hybrid motif"/>
    <property type="match status" value="1"/>
</dbReference>
<keyword evidence="6" id="KW-0598">Phosphotransferase system</keyword>
<dbReference type="PROSITE" id="PS01035">
    <property type="entry name" value="PTS_EIIB_TYPE_1_CYS"/>
    <property type="match status" value="1"/>
</dbReference>
<keyword evidence="9 13" id="KW-1133">Transmembrane helix</keyword>
<accession>A0A229VZY9</accession>
<dbReference type="PROSITE" id="PS51098">
    <property type="entry name" value="PTS_EIIB_TYPE_1"/>
    <property type="match status" value="1"/>
</dbReference>
<evidence type="ECO:0000256" key="3">
    <source>
        <dbReference type="ARBA" id="ARBA00022475"/>
    </source>
</evidence>
<organism evidence="17 18">
    <name type="scientific">Bifidobacterium vansinderenii</name>
    <dbReference type="NCBI Taxonomy" id="1984871"/>
    <lineage>
        <taxon>Bacteria</taxon>
        <taxon>Bacillati</taxon>
        <taxon>Actinomycetota</taxon>
        <taxon>Actinomycetes</taxon>
        <taxon>Bifidobacteriales</taxon>
        <taxon>Bifidobacteriaceae</taxon>
        <taxon>Bifidobacterium</taxon>
    </lineage>
</organism>
<reference evidence="17 18" key="1">
    <citation type="submission" date="2017-05" db="EMBL/GenBank/DDBJ databases">
        <title>Bifidobacterium vansinderenii sp. nov.</title>
        <authorList>
            <person name="Lugli G.A."/>
            <person name="Duranti S."/>
            <person name="Mangifesta M."/>
        </authorList>
    </citation>
    <scope>NUCLEOTIDE SEQUENCE [LARGE SCALE GENOMIC DNA]</scope>
    <source>
        <strain evidence="17 18">Tam10B</strain>
    </source>
</reference>
<dbReference type="PANTHER" id="PTHR30175">
    <property type="entry name" value="PHOSPHOTRANSFERASE SYSTEM TRANSPORT PROTEIN"/>
    <property type="match status" value="1"/>
</dbReference>
<dbReference type="SUPFAM" id="SSF55604">
    <property type="entry name" value="Glucose permease domain IIB"/>
    <property type="match status" value="1"/>
</dbReference>
<dbReference type="Pfam" id="PF02378">
    <property type="entry name" value="PTS_EIIC"/>
    <property type="match status" value="1"/>
</dbReference>
<feature type="region of interest" description="Disordered" evidence="12">
    <location>
        <begin position="527"/>
        <end position="605"/>
    </location>
</feature>
<dbReference type="GO" id="GO:0016301">
    <property type="term" value="F:kinase activity"/>
    <property type="evidence" value="ECO:0007669"/>
    <property type="project" value="UniProtKB-KW"/>
</dbReference>
<evidence type="ECO:0000256" key="13">
    <source>
        <dbReference type="SAM" id="Phobius"/>
    </source>
</evidence>
<dbReference type="Pfam" id="PF00358">
    <property type="entry name" value="PTS_EIIA_1"/>
    <property type="match status" value="1"/>
</dbReference>
<feature type="compositionally biased region" description="Polar residues" evidence="12">
    <location>
        <begin position="591"/>
        <end position="602"/>
    </location>
</feature>
<comment type="caution">
    <text evidence="17">The sequence shown here is derived from an EMBL/GenBank/DDBJ whole genome shotgun (WGS) entry which is preliminary data.</text>
</comment>
<keyword evidence="2" id="KW-0813">Transport</keyword>
<name>A0A229VZY9_9BIFI</name>
<keyword evidence="10 13" id="KW-0472">Membrane</keyword>
<feature type="compositionally biased region" description="Basic and acidic residues" evidence="12">
    <location>
        <begin position="540"/>
        <end position="562"/>
    </location>
</feature>
<dbReference type="PANTHER" id="PTHR30175:SF1">
    <property type="entry name" value="PTS SYSTEM ARBUTIN-, CELLOBIOSE-, AND SALICIN-SPECIFIC EIIBC COMPONENT-RELATED"/>
    <property type="match status" value="1"/>
</dbReference>
<feature type="domain" description="PTS EIIB type-1" evidence="15">
    <location>
        <begin position="5"/>
        <end position="88"/>
    </location>
</feature>
<dbReference type="GO" id="GO:0005886">
    <property type="term" value="C:plasma membrane"/>
    <property type="evidence" value="ECO:0007669"/>
    <property type="project" value="UniProtKB-SubCell"/>
</dbReference>
<evidence type="ECO:0000256" key="9">
    <source>
        <dbReference type="ARBA" id="ARBA00022989"/>
    </source>
</evidence>
<evidence type="ECO:0000313" key="18">
    <source>
        <dbReference type="Proteomes" id="UP000215433"/>
    </source>
</evidence>
<dbReference type="Gene3D" id="2.70.70.10">
    <property type="entry name" value="Glucose Permease (Domain IIA)"/>
    <property type="match status" value="1"/>
</dbReference>
<dbReference type="InterPro" id="IPR003352">
    <property type="entry name" value="PTS_EIIC"/>
</dbReference>
<keyword evidence="8" id="KW-0418">Kinase</keyword>
<feature type="domain" description="PTS EIIC type-1" evidence="16">
    <location>
        <begin position="147"/>
        <end position="531"/>
    </location>
</feature>
<comment type="subcellular location">
    <subcellularLocation>
        <location evidence="1">Cell membrane</location>
        <topology evidence="1">Multi-pass membrane protein</topology>
    </subcellularLocation>
</comment>
<evidence type="ECO:0000256" key="8">
    <source>
        <dbReference type="ARBA" id="ARBA00022777"/>
    </source>
</evidence>
<evidence type="ECO:0000256" key="7">
    <source>
        <dbReference type="ARBA" id="ARBA00022692"/>
    </source>
</evidence>
<keyword evidence="18" id="KW-1185">Reference proteome</keyword>
<evidence type="ECO:0000256" key="4">
    <source>
        <dbReference type="ARBA" id="ARBA00022597"/>
    </source>
</evidence>
<dbReference type="PROSITE" id="PS00371">
    <property type="entry name" value="PTS_EIIA_TYPE_1_HIS"/>
    <property type="match status" value="1"/>
</dbReference>
<dbReference type="Gene3D" id="3.30.1360.60">
    <property type="entry name" value="Glucose permease domain IIB"/>
    <property type="match status" value="1"/>
</dbReference>
<dbReference type="InterPro" id="IPR001127">
    <property type="entry name" value="PTS_EIIA_1_perm"/>
</dbReference>
<dbReference type="InterPro" id="IPR018113">
    <property type="entry name" value="PTrfase_EIIB_Cys"/>
</dbReference>
<keyword evidence="3" id="KW-1003">Cell membrane</keyword>
<proteinExistence type="predicted"/>
<dbReference type="InterPro" id="IPR050558">
    <property type="entry name" value="PTS_Sugar-Specific_Components"/>
</dbReference>
<evidence type="ECO:0000259" key="14">
    <source>
        <dbReference type="PROSITE" id="PS51093"/>
    </source>
</evidence>